<evidence type="ECO:0000313" key="1">
    <source>
        <dbReference type="EMBL" id="TPX53727.1"/>
    </source>
</evidence>
<dbReference type="EMBL" id="QEAQ01000201">
    <property type="protein sequence ID" value="TPX53727.1"/>
    <property type="molecule type" value="Genomic_DNA"/>
</dbReference>
<dbReference type="Proteomes" id="UP000318582">
    <property type="component" value="Unassembled WGS sequence"/>
</dbReference>
<gene>
    <name evidence="1" type="ORF">PhCBS80983_g06202</name>
</gene>
<dbReference type="AlphaFoldDB" id="A0A507DR71"/>
<evidence type="ECO:0000313" key="2">
    <source>
        <dbReference type="Proteomes" id="UP000318582"/>
    </source>
</evidence>
<protein>
    <submittedName>
        <fullName evidence="1">Uncharacterized protein</fullName>
    </submittedName>
</protein>
<comment type="caution">
    <text evidence="1">The sequence shown here is derived from an EMBL/GenBank/DDBJ whole genome shotgun (WGS) entry which is preliminary data.</text>
</comment>
<organism evidence="1 2">
    <name type="scientific">Powellomyces hirtus</name>
    <dbReference type="NCBI Taxonomy" id="109895"/>
    <lineage>
        <taxon>Eukaryota</taxon>
        <taxon>Fungi</taxon>
        <taxon>Fungi incertae sedis</taxon>
        <taxon>Chytridiomycota</taxon>
        <taxon>Chytridiomycota incertae sedis</taxon>
        <taxon>Chytridiomycetes</taxon>
        <taxon>Spizellomycetales</taxon>
        <taxon>Powellomycetaceae</taxon>
        <taxon>Powellomyces</taxon>
    </lineage>
</organism>
<proteinExistence type="predicted"/>
<reference evidence="1 2" key="1">
    <citation type="journal article" date="2019" name="Sci. Rep.">
        <title>Comparative genomics of chytrid fungi reveal insights into the obligate biotrophic and pathogenic lifestyle of Synchytrium endobioticum.</title>
        <authorList>
            <person name="van de Vossenberg B.T.L.H."/>
            <person name="Warris S."/>
            <person name="Nguyen H.D.T."/>
            <person name="van Gent-Pelzer M.P.E."/>
            <person name="Joly D.L."/>
            <person name="van de Geest H.C."/>
            <person name="Bonants P.J.M."/>
            <person name="Smith D.S."/>
            <person name="Levesque C.A."/>
            <person name="van der Lee T.A.J."/>
        </authorList>
    </citation>
    <scope>NUCLEOTIDE SEQUENCE [LARGE SCALE GENOMIC DNA]</scope>
    <source>
        <strain evidence="1 2">CBS 809.83</strain>
    </source>
</reference>
<accession>A0A507DR71</accession>
<keyword evidence="2" id="KW-1185">Reference proteome</keyword>
<name>A0A507DR71_9FUNG</name>
<sequence>MQLVWSQEFDGQPSRVQQLSIVTGEQTSVSSLMIVTTEKDNDNVDKLNYSDDAGIRTVSFQVGTQRFPEGKAIANLTSGGTLDPEMYALSQRNKDCADVRFAATLNDMEGWELNNKKVKHWSYQQNFKQSPDMLGGGLQTIADGRILVNLSQYPNPPETTPNFATGGDGGTAIPDFRNKTFHCFWTTDHKLQIAYDGC</sequence>